<evidence type="ECO:0000313" key="6">
    <source>
        <dbReference type="EMBL" id="CRZ24729.1"/>
    </source>
</evidence>
<dbReference type="RefSeq" id="XP_042938485.1">
    <property type="nucleotide sequence ID" value="XM_043082551.1"/>
</dbReference>
<dbReference type="Gene3D" id="2.30.42.10">
    <property type="match status" value="1"/>
</dbReference>
<dbReference type="OMA" id="NEANNDY"/>
<feature type="domain" description="PDZ" evidence="5">
    <location>
        <begin position="143"/>
        <end position="230"/>
    </location>
</feature>
<dbReference type="CTD" id="6105560"/>
<dbReference type="PROSITE" id="PS50106">
    <property type="entry name" value="PDZ"/>
    <property type="match status" value="1"/>
</dbReference>
<comment type="subcellular location">
    <subcellularLocation>
        <location evidence="1">Membrane</location>
    </subcellularLocation>
</comment>
<dbReference type="InterPro" id="IPR001478">
    <property type="entry name" value="PDZ"/>
</dbReference>
<accession>A0A4E9FU90</accession>
<dbReference type="Pfam" id="PF00595">
    <property type="entry name" value="PDZ"/>
    <property type="match status" value="1"/>
</dbReference>
<feature type="region of interest" description="Disordered" evidence="3">
    <location>
        <begin position="1"/>
        <end position="21"/>
    </location>
</feature>
<dbReference type="WBParaSite" id="Bm10273a.1">
    <property type="protein sequence ID" value="Bm10273a.1"/>
    <property type="gene ID" value="WBGene00230534"/>
</dbReference>
<dbReference type="EMBL" id="LN856983">
    <property type="protein sequence ID" value="CRZ24729.1"/>
    <property type="molecule type" value="Genomic_DNA"/>
</dbReference>
<keyword evidence="2 4" id="KW-0472">Membrane</keyword>
<evidence type="ECO:0000313" key="8">
    <source>
        <dbReference type="Proteomes" id="UP000006672"/>
    </source>
</evidence>
<dbReference type="SUPFAM" id="SSF50156">
    <property type="entry name" value="PDZ domain-like"/>
    <property type="match status" value="1"/>
</dbReference>
<dbReference type="GO" id="GO:0098609">
    <property type="term" value="P:cell-cell adhesion"/>
    <property type="evidence" value="ECO:0007669"/>
    <property type="project" value="TreeGrafter"/>
</dbReference>
<evidence type="ECO:0000259" key="5">
    <source>
        <dbReference type="PROSITE" id="PS50106"/>
    </source>
</evidence>
<evidence type="ECO:0000313" key="9">
    <source>
        <dbReference type="WBParaSite" id="Bm10273a.1"/>
    </source>
</evidence>
<accession>A0A1P6BG77</accession>
<organism evidence="6">
    <name type="scientific">Brugia malayi</name>
    <name type="common">Filarial nematode worm</name>
    <dbReference type="NCBI Taxonomy" id="6279"/>
    <lineage>
        <taxon>Eukaryota</taxon>
        <taxon>Metazoa</taxon>
        <taxon>Ecdysozoa</taxon>
        <taxon>Nematoda</taxon>
        <taxon>Chromadorea</taxon>
        <taxon>Rhabditida</taxon>
        <taxon>Spirurina</taxon>
        <taxon>Spiruromorpha</taxon>
        <taxon>Filarioidea</taxon>
        <taxon>Onchocercidae</taxon>
        <taxon>Brugia</taxon>
    </lineage>
</organism>
<reference evidence="6 8" key="1">
    <citation type="journal article" date="2007" name="Science">
        <title>Draft genome of the filarial nematode parasite Brugia malayi.</title>
        <authorList>
            <person name="Ghedin E."/>
            <person name="Wang S."/>
            <person name="Spiro D."/>
            <person name="Caler E."/>
            <person name="Zhao Q."/>
            <person name="Crabtree J."/>
            <person name="Allen J.E."/>
            <person name="Delcher A.L."/>
            <person name="Guiliano D.B."/>
            <person name="Miranda-Saavedra D."/>
            <person name="Angiuoli S.V."/>
            <person name="Creasy T."/>
            <person name="Amedeo P."/>
            <person name="Haas B."/>
            <person name="El-Sayed N.M."/>
            <person name="Wortman J.R."/>
            <person name="Feldblyum T."/>
            <person name="Tallon L."/>
            <person name="Schatz M."/>
            <person name="Shumway M."/>
            <person name="Koo H."/>
            <person name="Salzberg S.L."/>
            <person name="Schobel S."/>
            <person name="Pertea M."/>
            <person name="Pop M."/>
            <person name="White O."/>
            <person name="Barton G.J."/>
            <person name="Carlow C.K."/>
            <person name="Crawford M.J."/>
            <person name="Daub J."/>
            <person name="Dimmic M.W."/>
            <person name="Estes C.F."/>
            <person name="Foster J.M."/>
            <person name="Ganatra M."/>
            <person name="Gregory W.F."/>
            <person name="Johnson N.M."/>
            <person name="Jin J."/>
            <person name="Komuniecki R."/>
            <person name="Korf I."/>
            <person name="Kumar S."/>
            <person name="Laney S."/>
            <person name="Li B.W."/>
            <person name="Li W."/>
            <person name="Lindblom T.H."/>
            <person name="Lustigman S."/>
            <person name="Ma D."/>
            <person name="Maina C.V."/>
            <person name="Martin D.M."/>
            <person name="McCarter J.P."/>
            <person name="McReynolds L."/>
            <person name="Mitreva M."/>
            <person name="Nutman T.B."/>
            <person name="Parkinson J."/>
            <person name="Peregrin-Alvarez J.M."/>
            <person name="Poole C."/>
            <person name="Ren Q."/>
            <person name="Saunders L."/>
            <person name="Sluder A.E."/>
            <person name="Smith K."/>
            <person name="Stanke M."/>
            <person name="Unnasch T.R."/>
            <person name="Ware J."/>
            <person name="Wei A.D."/>
            <person name="Weil G."/>
            <person name="Williams D.J."/>
            <person name="Zhang Y."/>
            <person name="Williams S.A."/>
            <person name="Fraser-Liggett C."/>
            <person name="Slatko B."/>
            <person name="Blaxter M.L."/>
            <person name="Scott A.L."/>
        </authorList>
    </citation>
    <scope>NUCLEOTIDE SEQUENCE</scope>
    <source>
        <strain evidence="6 8">FR3</strain>
    </source>
</reference>
<dbReference type="EMBL" id="CAAKNF010000195">
    <property type="protein sequence ID" value="VIO99499.1"/>
    <property type="molecule type" value="Genomic_DNA"/>
</dbReference>
<dbReference type="GeneID" id="6105560"/>
<gene>
    <name evidence="6 9" type="primary">Bma-mics-1</name>
    <name evidence="7" type="ORF">BM_BM10273</name>
    <name evidence="6" type="ORF">BM_Bm10273</name>
</gene>
<dbReference type="CDD" id="cd00136">
    <property type="entry name" value="PDZ_canonical"/>
    <property type="match status" value="1"/>
</dbReference>
<dbReference type="GO" id="GO:0097120">
    <property type="term" value="P:receptor localization to synapse"/>
    <property type="evidence" value="ECO:0007669"/>
    <property type="project" value="TreeGrafter"/>
</dbReference>
<name>A0A1P6BG77_BRUMA</name>
<sequence length="447" mass="50071">MQRLNSINDRNEKQQRRQRSQIGSQLPEEFYDYLDQRNLIRNDRFLKRFGKRLFSVFRRPLLRRNRSNVTLFDSEIDSNFSLAAVTPKRAFSLLSQRTLLSRKSNRNGENFYMEGLKLTNKLRSEKFDANGDSILLNGEETIIIKLEKENGEFGFNIVGGIDQEYIPGDSGIFISRIQNGGSAARDKRLKIGDRIISVNGILLADKTHNDAVKILQNTKNSAVLMIEQNAESRILNKPTELSGVSSSDESTLSLKSEQRSLPSNQFSIMSSESMNTYMSQIVPESAGIDETKNSLSSFNEVVYLASNSTDNNYPDDKDMTKNDAENQNEISVEHKQMLDAGSVTTVSLLTPLNDETAKTIDERSNGLISLSNNDDDYDYEDENALTSCGRSSSVIDDVPVTPKRPYRLLDPSNPSIFNEVLAVTVGIAALGAGIYVVYKFIAHRSSP</sequence>
<dbReference type="InterPro" id="IPR036034">
    <property type="entry name" value="PDZ_sf"/>
</dbReference>
<dbReference type="GO" id="GO:0030054">
    <property type="term" value="C:cell junction"/>
    <property type="evidence" value="ECO:0007669"/>
    <property type="project" value="TreeGrafter"/>
</dbReference>
<evidence type="ECO:0000313" key="7">
    <source>
        <dbReference type="EMBL" id="VIO99499.1"/>
    </source>
</evidence>
<protein>
    <submittedName>
        <fullName evidence="6">BMA-MICS-1</fullName>
    </submittedName>
    <submittedName>
        <fullName evidence="7 9">PDZ domain</fullName>
    </submittedName>
</protein>
<feature type="region of interest" description="Disordered" evidence="3">
    <location>
        <begin position="239"/>
        <end position="259"/>
    </location>
</feature>
<dbReference type="PANTHER" id="PTHR23119">
    <property type="entry name" value="DISCS LARGE"/>
    <property type="match status" value="1"/>
</dbReference>
<dbReference type="GO" id="GO:0043113">
    <property type="term" value="P:receptor clustering"/>
    <property type="evidence" value="ECO:0007669"/>
    <property type="project" value="TreeGrafter"/>
</dbReference>
<reference evidence="9" key="4">
    <citation type="submission" date="2019-12" db="UniProtKB">
        <authorList>
            <consortium name="WormBaseParasite"/>
        </authorList>
    </citation>
    <scope>IDENTIFICATION</scope>
</reference>
<reference evidence="6" key="2">
    <citation type="submission" date="2012-12" db="EMBL/GenBank/DDBJ databases">
        <authorList>
            <consortium name="WormBase Consortium"/>
            <person name="Ghedin E."/>
            <person name="Paulini M."/>
        </authorList>
    </citation>
    <scope>NUCLEOTIDE SEQUENCE</scope>
    <source>
        <strain evidence="6">FR3</strain>
    </source>
</reference>
<dbReference type="OrthoDB" id="123971at2759"/>
<dbReference type="GO" id="GO:0016323">
    <property type="term" value="C:basolateral plasma membrane"/>
    <property type="evidence" value="ECO:0007669"/>
    <property type="project" value="TreeGrafter"/>
</dbReference>
<keyword evidence="8" id="KW-1185">Reference proteome</keyword>
<feature type="compositionally biased region" description="Low complexity" evidence="3">
    <location>
        <begin position="240"/>
        <end position="255"/>
    </location>
</feature>
<dbReference type="SMART" id="SM00228">
    <property type="entry name" value="PDZ"/>
    <property type="match status" value="1"/>
</dbReference>
<reference evidence="7" key="3">
    <citation type="submission" date="2019-04" db="EMBL/GenBank/DDBJ databases">
        <authorList>
            <person name="Howe K."/>
            <person name="Paulini M."/>
            <person name="Williams G."/>
        </authorList>
    </citation>
    <scope>NUCLEOTIDE SEQUENCE [LARGE SCALE GENOMIC DNA]</scope>
    <source>
        <strain evidence="7">FR3</strain>
    </source>
</reference>
<evidence type="ECO:0000256" key="1">
    <source>
        <dbReference type="ARBA" id="ARBA00004370"/>
    </source>
</evidence>
<keyword evidence="4" id="KW-1133">Transmembrane helix</keyword>
<dbReference type="GO" id="GO:0019901">
    <property type="term" value="F:protein kinase binding"/>
    <property type="evidence" value="ECO:0007669"/>
    <property type="project" value="TreeGrafter"/>
</dbReference>
<dbReference type="GO" id="GO:0045197">
    <property type="term" value="P:establishment or maintenance of epithelial cell apical/basal polarity"/>
    <property type="evidence" value="ECO:0007669"/>
    <property type="project" value="TreeGrafter"/>
</dbReference>
<keyword evidence="4" id="KW-0812">Transmembrane</keyword>
<proteinExistence type="predicted"/>
<feature type="transmembrane region" description="Helical" evidence="4">
    <location>
        <begin position="420"/>
        <end position="441"/>
    </location>
</feature>
<dbReference type="FunCoup" id="A0A1P6BG77">
    <property type="interactions" value="117"/>
</dbReference>
<dbReference type="Proteomes" id="UP000006672">
    <property type="component" value="Unassembled WGS sequence"/>
</dbReference>
<dbReference type="AlphaFoldDB" id="A0A1P6BG77"/>
<evidence type="ECO:0000256" key="2">
    <source>
        <dbReference type="ARBA" id="ARBA00023136"/>
    </source>
</evidence>
<evidence type="ECO:0000256" key="4">
    <source>
        <dbReference type="SAM" id="Phobius"/>
    </source>
</evidence>
<dbReference type="STRING" id="6279.A0A1P6BG77"/>
<dbReference type="PANTHER" id="PTHR23119:SF51">
    <property type="entry name" value="DISKS LARGE 1 TUMOR SUPPRESSOR PROTEIN"/>
    <property type="match status" value="1"/>
</dbReference>
<evidence type="ECO:0000256" key="3">
    <source>
        <dbReference type="SAM" id="MobiDB-lite"/>
    </source>
</evidence>
<dbReference type="InterPro" id="IPR050614">
    <property type="entry name" value="Synaptic_Scaffolding_LAP-MAGUK"/>
</dbReference>